<dbReference type="EMBL" id="AP019309">
    <property type="protein sequence ID" value="BBH27224.1"/>
    <property type="molecule type" value="Genomic_DNA"/>
</dbReference>
<feature type="transmembrane region" description="Helical" evidence="1">
    <location>
        <begin position="71"/>
        <end position="95"/>
    </location>
</feature>
<feature type="transmembrane region" description="Helical" evidence="1">
    <location>
        <begin position="7"/>
        <end position="25"/>
    </location>
</feature>
<keyword evidence="1" id="KW-0472">Membrane</keyword>
<gene>
    <name evidence="2" type="ORF">SG0102_21580</name>
</gene>
<dbReference type="InParanoid" id="A0A3G9JWP9"/>
<name>A0A3G9JWP9_9FIRM</name>
<proteinExistence type="predicted"/>
<dbReference type="RefSeq" id="WP_125119974.1">
    <property type="nucleotide sequence ID" value="NZ_AP019309.1"/>
</dbReference>
<keyword evidence="3" id="KW-1185">Reference proteome</keyword>
<dbReference type="Proteomes" id="UP000268059">
    <property type="component" value="Chromosome"/>
</dbReference>
<evidence type="ECO:0000313" key="2">
    <source>
        <dbReference type="EMBL" id="BBH27224.1"/>
    </source>
</evidence>
<keyword evidence="1" id="KW-0812">Transmembrane</keyword>
<keyword evidence="1" id="KW-1133">Transmembrane helix</keyword>
<evidence type="ECO:0000313" key="3">
    <source>
        <dbReference type="Proteomes" id="UP000268059"/>
    </source>
</evidence>
<sequence>MEHKGHLLTFIIAPLLTVYVKNYLFHHLGLITSQITISDPTLVITSVIYLLIALIFYHCMTMYFHNIIHKVLCLAYIALFVYLCAANMHLIQSVIPASYTAFLYDEMPLYAMWTGFCIISLIKY</sequence>
<dbReference type="KEGG" id="ebm:SG0102_21580"/>
<dbReference type="AlphaFoldDB" id="A0A3G9JWP9"/>
<evidence type="ECO:0000256" key="1">
    <source>
        <dbReference type="SAM" id="Phobius"/>
    </source>
</evidence>
<organism evidence="2 3">
    <name type="scientific">Intestinibaculum porci</name>
    <dbReference type="NCBI Taxonomy" id="2487118"/>
    <lineage>
        <taxon>Bacteria</taxon>
        <taxon>Bacillati</taxon>
        <taxon>Bacillota</taxon>
        <taxon>Erysipelotrichia</taxon>
        <taxon>Erysipelotrichales</taxon>
        <taxon>Erysipelotrichaceae</taxon>
        <taxon>Intestinibaculum</taxon>
    </lineage>
</organism>
<accession>A0A3G9JWP9</accession>
<feature type="transmembrane region" description="Helical" evidence="1">
    <location>
        <begin position="107"/>
        <end position="122"/>
    </location>
</feature>
<feature type="transmembrane region" description="Helical" evidence="1">
    <location>
        <begin position="37"/>
        <end position="59"/>
    </location>
</feature>
<reference evidence="2 3" key="1">
    <citation type="submission" date="2018-11" db="EMBL/GenBank/DDBJ databases">
        <title>Novel Erysipelotrichaceae bacterium isolated from small intestine of a swine.</title>
        <authorList>
            <person name="Kim J.S."/>
            <person name="Choe H."/>
            <person name="Lee Y.R."/>
            <person name="Kim K.M."/>
            <person name="Park D.S."/>
        </authorList>
    </citation>
    <scope>NUCLEOTIDE SEQUENCE [LARGE SCALE GENOMIC DNA]</scope>
    <source>
        <strain evidence="2 3">SG0102</strain>
    </source>
</reference>
<protein>
    <submittedName>
        <fullName evidence="2">Uncharacterized protein</fullName>
    </submittedName>
</protein>